<dbReference type="InterPro" id="IPR011009">
    <property type="entry name" value="Kinase-like_dom_sf"/>
</dbReference>
<dbReference type="SUPFAM" id="SSF56112">
    <property type="entry name" value="Protein kinase-like (PK-like)"/>
    <property type="match status" value="1"/>
</dbReference>
<reference evidence="1 2" key="2">
    <citation type="submission" date="2018-04" db="EMBL/GenBank/DDBJ databases">
        <title>Thauera lacus sp. nov., isolated from an saline lake in Inner Mongolia, China.</title>
        <authorList>
            <person name="Liang Q.-Y."/>
        </authorList>
    </citation>
    <scope>NUCLEOTIDE SEQUENCE [LARGE SCALE GENOMIC DNA]</scope>
    <source>
        <strain evidence="1 2">D20</strain>
    </source>
</reference>
<evidence type="ECO:0000313" key="2">
    <source>
        <dbReference type="Proteomes" id="UP000241193"/>
    </source>
</evidence>
<protein>
    <submittedName>
        <fullName evidence="1">Toluene tolerance protein</fullName>
    </submittedName>
</protein>
<dbReference type="Proteomes" id="UP000241193">
    <property type="component" value="Unassembled WGS sequence"/>
</dbReference>
<organism evidence="1 2">
    <name type="scientific">Pseudothauera lacus</name>
    <dbReference type="NCBI Taxonomy" id="2136175"/>
    <lineage>
        <taxon>Bacteria</taxon>
        <taxon>Pseudomonadati</taxon>
        <taxon>Pseudomonadota</taxon>
        <taxon>Betaproteobacteria</taxon>
        <taxon>Rhodocyclales</taxon>
        <taxon>Zoogloeaceae</taxon>
        <taxon>Pseudothauera</taxon>
    </lineage>
</organism>
<sequence length="201" mass="22866">MELIDEQHYLALRAGATVLERDGYGDKVLRLTDGSFLKLFRRKRLISSAAWSPYAQRFADAAAALQARAIPCPQVICVYRIPAIGRDAVHYHPLPGTTLRQLVRDGLDADERGRLRSAFNHFVRRLHDLGIYFRSLHLGNVVLTPAGSLGLIDISDIRVHRRPLSRFWRVRNLRRLQGIDDEREWLDESIILGTDSGATRC</sequence>
<evidence type="ECO:0000313" key="1">
    <source>
        <dbReference type="EMBL" id="PTD96661.1"/>
    </source>
</evidence>
<dbReference type="EMBL" id="PZKC01000005">
    <property type="protein sequence ID" value="PTD96661.1"/>
    <property type="molecule type" value="Genomic_DNA"/>
</dbReference>
<dbReference type="OrthoDB" id="8534453at2"/>
<dbReference type="RefSeq" id="WP_107493062.1">
    <property type="nucleotide sequence ID" value="NZ_PZKC01000005.1"/>
</dbReference>
<keyword evidence="2" id="KW-1185">Reference proteome</keyword>
<reference evidence="1 2" key="1">
    <citation type="submission" date="2018-03" db="EMBL/GenBank/DDBJ databases">
        <authorList>
            <person name="Keele B.F."/>
        </authorList>
    </citation>
    <scope>NUCLEOTIDE SEQUENCE [LARGE SCALE GENOMIC DNA]</scope>
    <source>
        <strain evidence="1 2">D20</strain>
    </source>
</reference>
<name>A0A2T4IFX2_9RHOO</name>
<dbReference type="AlphaFoldDB" id="A0A2T4IFX2"/>
<accession>A0A2T4IFX2</accession>
<gene>
    <name evidence="1" type="ORF">C8261_07560</name>
</gene>
<comment type="caution">
    <text evidence="1">The sequence shown here is derived from an EMBL/GenBank/DDBJ whole genome shotgun (WGS) entry which is preliminary data.</text>
</comment>
<proteinExistence type="predicted"/>